<feature type="transmembrane region" description="Helical" evidence="1">
    <location>
        <begin position="41"/>
        <end position="58"/>
    </location>
</feature>
<keyword evidence="1" id="KW-1133">Transmembrane helix</keyword>
<feature type="transmembrane region" description="Helical" evidence="1">
    <location>
        <begin position="97"/>
        <end position="114"/>
    </location>
</feature>
<reference evidence="2 3" key="1">
    <citation type="submission" date="2021-02" db="EMBL/GenBank/DDBJ databases">
        <title>Streptomyces spirodelae sp. nov., isolated from duckweed.</title>
        <authorList>
            <person name="Saimee Y."/>
            <person name="Duangmal K."/>
        </authorList>
    </citation>
    <scope>NUCLEOTIDE SEQUENCE [LARGE SCALE GENOMIC DNA]</scope>
    <source>
        <strain evidence="2 3">DSM 42105</strain>
    </source>
</reference>
<evidence type="ECO:0008006" key="4">
    <source>
        <dbReference type="Google" id="ProtNLM"/>
    </source>
</evidence>
<keyword evidence="1" id="KW-0812">Transmembrane</keyword>
<keyword evidence="3" id="KW-1185">Reference proteome</keyword>
<comment type="caution">
    <text evidence="2">The sequence shown here is derived from an EMBL/GenBank/DDBJ whole genome shotgun (WGS) entry which is preliminary data.</text>
</comment>
<sequence>MSAPGSNDYERLQQDMLRMRTSSPADRRAFLRQQRNTPRNARTVTMLVAVVYLVGGIGQTVKGAAEHQSGLIIAVTVAATALAGVMFELGRRGRTRLAFAVFVVGMIVLSFVGAL</sequence>
<feature type="transmembrane region" description="Helical" evidence="1">
    <location>
        <begin position="70"/>
        <end position="90"/>
    </location>
</feature>
<name>A0ABS3Y758_9ACTN</name>
<accession>A0ABS3Y758</accession>
<dbReference type="EMBL" id="JAFFZM010000044">
    <property type="protein sequence ID" value="MBO8203455.1"/>
    <property type="molecule type" value="Genomic_DNA"/>
</dbReference>
<dbReference type="Proteomes" id="UP000721954">
    <property type="component" value="Unassembled WGS sequence"/>
</dbReference>
<dbReference type="RefSeq" id="WP_209215236.1">
    <property type="nucleotide sequence ID" value="NZ_JAFFZM010000044.1"/>
</dbReference>
<evidence type="ECO:0000313" key="2">
    <source>
        <dbReference type="EMBL" id="MBO8203455.1"/>
    </source>
</evidence>
<organism evidence="2 3">
    <name type="scientific">Streptomyces smyrnaeus</name>
    <dbReference type="NCBI Taxonomy" id="1387713"/>
    <lineage>
        <taxon>Bacteria</taxon>
        <taxon>Bacillati</taxon>
        <taxon>Actinomycetota</taxon>
        <taxon>Actinomycetes</taxon>
        <taxon>Kitasatosporales</taxon>
        <taxon>Streptomycetaceae</taxon>
        <taxon>Streptomyces</taxon>
    </lineage>
</organism>
<evidence type="ECO:0000256" key="1">
    <source>
        <dbReference type="SAM" id="Phobius"/>
    </source>
</evidence>
<dbReference type="GeneID" id="96263837"/>
<evidence type="ECO:0000313" key="3">
    <source>
        <dbReference type="Proteomes" id="UP000721954"/>
    </source>
</evidence>
<protein>
    <recommendedName>
        <fullName evidence="4">DUF3040 domain-containing protein</fullName>
    </recommendedName>
</protein>
<keyword evidence="1" id="KW-0472">Membrane</keyword>
<gene>
    <name evidence="2" type="ORF">JW613_35020</name>
</gene>
<proteinExistence type="predicted"/>